<evidence type="ECO:0000313" key="12">
    <source>
        <dbReference type="Proteomes" id="UP000006882"/>
    </source>
</evidence>
<name>M5Y4N8_PRUPE</name>
<dbReference type="Proteomes" id="UP000006882">
    <property type="component" value="Chromosome G1"/>
</dbReference>
<dbReference type="HOGENOM" id="CLU_023590_0_1_1"/>
<reference evidence="11 12" key="1">
    <citation type="journal article" date="2013" name="Nat. Genet.">
        <title>The high-quality draft genome of peach (Prunus persica) identifies unique patterns of genetic diversity, domestication and genome evolution.</title>
        <authorList>
            <consortium name="International Peach Genome Initiative"/>
            <person name="Verde I."/>
            <person name="Abbott A.G."/>
            <person name="Scalabrin S."/>
            <person name="Jung S."/>
            <person name="Shu S."/>
            <person name="Marroni F."/>
            <person name="Zhebentyayeva T."/>
            <person name="Dettori M.T."/>
            <person name="Grimwood J."/>
            <person name="Cattonaro F."/>
            <person name="Zuccolo A."/>
            <person name="Rossini L."/>
            <person name="Jenkins J."/>
            <person name="Vendramin E."/>
            <person name="Meisel L.A."/>
            <person name="Decroocq V."/>
            <person name="Sosinski B."/>
            <person name="Prochnik S."/>
            <person name="Mitros T."/>
            <person name="Policriti A."/>
            <person name="Cipriani G."/>
            <person name="Dondini L."/>
            <person name="Ficklin S."/>
            <person name="Goodstein D.M."/>
            <person name="Xuan P."/>
            <person name="Del Fabbro C."/>
            <person name="Aramini V."/>
            <person name="Copetti D."/>
            <person name="Gonzalez S."/>
            <person name="Horner D.S."/>
            <person name="Falchi R."/>
            <person name="Lucas S."/>
            <person name="Mica E."/>
            <person name="Maldonado J."/>
            <person name="Lazzari B."/>
            <person name="Bielenberg D."/>
            <person name="Pirona R."/>
            <person name="Miculan M."/>
            <person name="Barakat A."/>
            <person name="Testolin R."/>
            <person name="Stella A."/>
            <person name="Tartarini S."/>
            <person name="Tonutti P."/>
            <person name="Arus P."/>
            <person name="Orellana A."/>
            <person name="Wells C."/>
            <person name="Main D."/>
            <person name="Vizzotto G."/>
            <person name="Silva H."/>
            <person name="Salamini F."/>
            <person name="Schmutz J."/>
            <person name="Morgante M."/>
            <person name="Rokhsar D.S."/>
        </authorList>
    </citation>
    <scope>NUCLEOTIDE SEQUENCE [LARGE SCALE GENOMIC DNA]</scope>
    <source>
        <strain evidence="12">cv. Nemared</strain>
    </source>
</reference>
<dbReference type="InterPro" id="IPR038729">
    <property type="entry name" value="Rad50/SbcC_AAA"/>
</dbReference>
<dbReference type="Pfam" id="PF13476">
    <property type="entry name" value="AAA_23"/>
    <property type="match status" value="1"/>
</dbReference>
<dbReference type="AlphaFoldDB" id="M5Y4N8"/>
<evidence type="ECO:0000256" key="5">
    <source>
        <dbReference type="ARBA" id="ARBA00022454"/>
    </source>
</evidence>
<dbReference type="GO" id="GO:0016887">
    <property type="term" value="F:ATP hydrolysis activity"/>
    <property type="evidence" value="ECO:0007669"/>
    <property type="project" value="InterPro"/>
</dbReference>
<dbReference type="GO" id="GO:0005694">
    <property type="term" value="C:chromosome"/>
    <property type="evidence" value="ECO:0007669"/>
    <property type="project" value="UniProtKB-SubCell"/>
</dbReference>
<dbReference type="GO" id="GO:0005634">
    <property type="term" value="C:nucleus"/>
    <property type="evidence" value="ECO:0007669"/>
    <property type="project" value="UniProtKB-SubCell"/>
</dbReference>
<keyword evidence="6" id="KW-0479">Metal-binding</keyword>
<dbReference type="PANTHER" id="PTHR18867:SF12">
    <property type="entry name" value="DNA REPAIR PROTEIN RAD50"/>
    <property type="match status" value="1"/>
</dbReference>
<evidence type="ECO:0000256" key="1">
    <source>
        <dbReference type="ARBA" id="ARBA00001947"/>
    </source>
</evidence>
<sequence length="148" mass="16898">MLIKGIWSFVPETKHIITFFNPLNPIVGPNSTRKTTILEYLKLSCSNELPPNARSGHNFIHDPKVVVETKPNAQIKLRFRTSAIKDVVCIRSFQLTQKALKWSSKPSTSSFKPSYHRTGEGHLENVIFVHQDEANWPFQDPSTLKEKV</sequence>
<comment type="cofactor">
    <cofactor evidence="1">
        <name>Zn(2+)</name>
        <dbReference type="ChEBI" id="CHEBI:29105"/>
    </cofactor>
</comment>
<evidence type="ECO:0000256" key="6">
    <source>
        <dbReference type="ARBA" id="ARBA00022723"/>
    </source>
</evidence>
<dbReference type="GO" id="GO:0006302">
    <property type="term" value="P:double-strand break repair"/>
    <property type="evidence" value="ECO:0007669"/>
    <property type="project" value="InterPro"/>
</dbReference>
<organism evidence="11 12">
    <name type="scientific">Prunus persica</name>
    <name type="common">Peach</name>
    <name type="synonym">Amygdalus persica</name>
    <dbReference type="NCBI Taxonomy" id="3760"/>
    <lineage>
        <taxon>Eukaryota</taxon>
        <taxon>Viridiplantae</taxon>
        <taxon>Streptophyta</taxon>
        <taxon>Embryophyta</taxon>
        <taxon>Tracheophyta</taxon>
        <taxon>Spermatophyta</taxon>
        <taxon>Magnoliopsida</taxon>
        <taxon>eudicotyledons</taxon>
        <taxon>Gunneridae</taxon>
        <taxon>Pentapetalae</taxon>
        <taxon>rosids</taxon>
        <taxon>fabids</taxon>
        <taxon>Rosales</taxon>
        <taxon>Rosaceae</taxon>
        <taxon>Amygdaloideae</taxon>
        <taxon>Amygdaleae</taxon>
        <taxon>Prunus</taxon>
    </lineage>
</organism>
<comment type="similarity">
    <text evidence="4">Belongs to the SMC family. RAD50 subfamily.</text>
</comment>
<keyword evidence="7" id="KW-0862">Zinc</keyword>
<dbReference type="Gramene" id="ONI29086">
    <property type="protein sequence ID" value="ONI29086"/>
    <property type="gene ID" value="PRUPE_1G180400"/>
</dbReference>
<dbReference type="STRING" id="3760.M5Y4N8"/>
<dbReference type="Gene3D" id="3.40.50.300">
    <property type="entry name" value="P-loop containing nucleotide triphosphate hydrolases"/>
    <property type="match status" value="1"/>
</dbReference>
<dbReference type="PANTHER" id="PTHR18867">
    <property type="entry name" value="RAD50"/>
    <property type="match status" value="1"/>
</dbReference>
<accession>M5Y4N8</accession>
<evidence type="ECO:0000256" key="8">
    <source>
        <dbReference type="ARBA" id="ARBA00023242"/>
    </source>
</evidence>
<protein>
    <recommendedName>
        <fullName evidence="10">Rad50/SbcC-type AAA domain-containing protein</fullName>
    </recommendedName>
</protein>
<evidence type="ECO:0000259" key="10">
    <source>
        <dbReference type="Pfam" id="PF13476"/>
    </source>
</evidence>
<evidence type="ECO:0000256" key="9">
    <source>
        <dbReference type="ARBA" id="ARBA00049360"/>
    </source>
</evidence>
<proteinExistence type="inferred from homology"/>
<keyword evidence="8" id="KW-0539">Nucleus</keyword>
<comment type="subcellular location">
    <subcellularLocation>
        <location evidence="3">Chromosome</location>
    </subcellularLocation>
    <subcellularLocation>
        <location evidence="2">Nucleus</location>
    </subcellularLocation>
</comment>
<evidence type="ECO:0000256" key="7">
    <source>
        <dbReference type="ARBA" id="ARBA00022833"/>
    </source>
</evidence>
<dbReference type="InterPro" id="IPR027417">
    <property type="entry name" value="P-loop_NTPase"/>
</dbReference>
<evidence type="ECO:0000256" key="3">
    <source>
        <dbReference type="ARBA" id="ARBA00004286"/>
    </source>
</evidence>
<keyword evidence="12" id="KW-1185">Reference proteome</keyword>
<keyword evidence="5" id="KW-0158">Chromosome</keyword>
<evidence type="ECO:0000313" key="11">
    <source>
        <dbReference type="EMBL" id="ONI29086.1"/>
    </source>
</evidence>
<feature type="domain" description="Rad50/SbcC-type AAA" evidence="10">
    <location>
        <begin position="3"/>
        <end position="111"/>
    </location>
</feature>
<dbReference type="eggNOG" id="KOG0962">
    <property type="taxonomic scope" value="Eukaryota"/>
</dbReference>
<dbReference type="GO" id="GO:0046872">
    <property type="term" value="F:metal ion binding"/>
    <property type="evidence" value="ECO:0007669"/>
    <property type="project" value="UniProtKB-KW"/>
</dbReference>
<evidence type="ECO:0000256" key="2">
    <source>
        <dbReference type="ARBA" id="ARBA00004123"/>
    </source>
</evidence>
<comment type="catalytic activity">
    <reaction evidence="9">
        <text>ATP + H2O = ADP + phosphate + H(+)</text>
        <dbReference type="Rhea" id="RHEA:13065"/>
        <dbReference type="ChEBI" id="CHEBI:15377"/>
        <dbReference type="ChEBI" id="CHEBI:15378"/>
        <dbReference type="ChEBI" id="CHEBI:30616"/>
        <dbReference type="ChEBI" id="CHEBI:43474"/>
        <dbReference type="ChEBI" id="CHEBI:456216"/>
    </reaction>
</comment>
<gene>
    <name evidence="11" type="ORF">PRUPE_1G180400</name>
</gene>
<dbReference type="EMBL" id="CM007651">
    <property type="protein sequence ID" value="ONI29086.1"/>
    <property type="molecule type" value="Genomic_DNA"/>
</dbReference>
<evidence type="ECO:0000256" key="4">
    <source>
        <dbReference type="ARBA" id="ARBA00009439"/>
    </source>
</evidence>